<proteinExistence type="predicted"/>
<dbReference type="Proteomes" id="UP000001064">
    <property type="component" value="Unassembled WGS sequence"/>
</dbReference>
<reference evidence="2" key="1">
    <citation type="journal article" date="2011" name="Genome Biol.">
        <title>Comparative genomics of the social amoebae Dictyostelium discoideum and Dictyostelium purpureum.</title>
        <authorList>
            <consortium name="US DOE Joint Genome Institute (JGI-PGF)"/>
            <person name="Sucgang R."/>
            <person name="Kuo A."/>
            <person name="Tian X."/>
            <person name="Salerno W."/>
            <person name="Parikh A."/>
            <person name="Feasley C.L."/>
            <person name="Dalin E."/>
            <person name="Tu H."/>
            <person name="Huang E."/>
            <person name="Barry K."/>
            <person name="Lindquist E."/>
            <person name="Shapiro H."/>
            <person name="Bruce D."/>
            <person name="Schmutz J."/>
            <person name="Salamov A."/>
            <person name="Fey P."/>
            <person name="Gaudet P."/>
            <person name="Anjard C."/>
            <person name="Babu M.M."/>
            <person name="Basu S."/>
            <person name="Bushmanova Y."/>
            <person name="van der Wel H."/>
            <person name="Katoh-Kurasawa M."/>
            <person name="Dinh C."/>
            <person name="Coutinho P.M."/>
            <person name="Saito T."/>
            <person name="Elias M."/>
            <person name="Schaap P."/>
            <person name="Kay R.R."/>
            <person name="Henrissat B."/>
            <person name="Eichinger L."/>
            <person name="Rivero F."/>
            <person name="Putnam N.H."/>
            <person name="West C.M."/>
            <person name="Loomis W.F."/>
            <person name="Chisholm R.L."/>
            <person name="Shaulsky G."/>
            <person name="Strassmann J.E."/>
            <person name="Queller D.C."/>
            <person name="Kuspa A."/>
            <person name="Grigoriev I.V."/>
        </authorList>
    </citation>
    <scope>NUCLEOTIDE SEQUENCE [LARGE SCALE GENOMIC DNA]</scope>
    <source>
        <strain evidence="2">QSDP1</strain>
    </source>
</reference>
<organism evidence="1 2">
    <name type="scientific">Dictyostelium purpureum</name>
    <name type="common">Slime mold</name>
    <dbReference type="NCBI Taxonomy" id="5786"/>
    <lineage>
        <taxon>Eukaryota</taxon>
        <taxon>Amoebozoa</taxon>
        <taxon>Evosea</taxon>
        <taxon>Eumycetozoa</taxon>
        <taxon>Dictyostelia</taxon>
        <taxon>Dictyosteliales</taxon>
        <taxon>Dictyosteliaceae</taxon>
        <taxon>Dictyostelium</taxon>
    </lineage>
</organism>
<dbReference type="InParanoid" id="F0ZW05"/>
<sequence>MEVEIDRLLKATPNNITPIIFSMVKSQFADDLLPNSISTIFKNIHRTGYVPKVVRAQQYNKDEDENEEDLLDFETDYY</sequence>
<evidence type="ECO:0000313" key="2">
    <source>
        <dbReference type="Proteomes" id="UP000001064"/>
    </source>
</evidence>
<dbReference type="AlphaFoldDB" id="F0ZW05"/>
<dbReference type="EMBL" id="GL871225">
    <property type="protein sequence ID" value="EGC31863.1"/>
    <property type="molecule type" value="Genomic_DNA"/>
</dbReference>
<gene>
    <name evidence="1" type="ORF">DICPUDRAFT_156213</name>
</gene>
<keyword evidence="2" id="KW-1185">Reference proteome</keyword>
<dbReference type="KEGG" id="dpp:DICPUDRAFT_156213"/>
<protein>
    <submittedName>
        <fullName evidence="1">Uncharacterized protein</fullName>
    </submittedName>
</protein>
<dbReference type="VEuPathDB" id="AmoebaDB:DICPUDRAFT_156213"/>
<dbReference type="RefSeq" id="XP_003291597.1">
    <property type="nucleotide sequence ID" value="XM_003291549.1"/>
</dbReference>
<name>F0ZW05_DICPU</name>
<evidence type="ECO:0000313" key="1">
    <source>
        <dbReference type="EMBL" id="EGC31863.1"/>
    </source>
</evidence>
<accession>F0ZW05</accession>
<dbReference type="GeneID" id="10507777"/>